<comment type="caution">
    <text evidence="2">The sequence shown here is derived from an EMBL/GenBank/DDBJ whole genome shotgun (WGS) entry which is preliminary data.</text>
</comment>
<feature type="signal peptide" evidence="1">
    <location>
        <begin position="1"/>
        <end position="21"/>
    </location>
</feature>
<dbReference type="AlphaFoldDB" id="A0A8J7G7F3"/>
<reference evidence="2" key="1">
    <citation type="submission" date="2020-11" db="EMBL/GenBank/DDBJ databases">
        <title>Sequencing the genomes of 1000 actinobacteria strains.</title>
        <authorList>
            <person name="Klenk H.-P."/>
        </authorList>
    </citation>
    <scope>NUCLEOTIDE SEQUENCE</scope>
    <source>
        <strain evidence="2">DSM 45356</strain>
    </source>
</reference>
<protein>
    <submittedName>
        <fullName evidence="2">Uncharacterized protein</fullName>
    </submittedName>
</protein>
<sequence>MIKILLLFVALILLVGTVAVATAPTGTHGTLVADGFGWGVTDPNQKG</sequence>
<evidence type="ECO:0000313" key="3">
    <source>
        <dbReference type="Proteomes" id="UP000622552"/>
    </source>
</evidence>
<name>A0A8J7G7F3_9ACTN</name>
<dbReference type="EMBL" id="JADOUF010000001">
    <property type="protein sequence ID" value="MBG6134275.1"/>
    <property type="molecule type" value="Genomic_DNA"/>
</dbReference>
<accession>A0A8J7G7F3</accession>
<feature type="chain" id="PRO_5035311159" evidence="1">
    <location>
        <begin position="22"/>
        <end position="47"/>
    </location>
</feature>
<proteinExistence type="predicted"/>
<keyword evidence="1" id="KW-0732">Signal</keyword>
<organism evidence="2 3">
    <name type="scientific">Longispora fulva</name>
    <dbReference type="NCBI Taxonomy" id="619741"/>
    <lineage>
        <taxon>Bacteria</taxon>
        <taxon>Bacillati</taxon>
        <taxon>Actinomycetota</taxon>
        <taxon>Actinomycetes</taxon>
        <taxon>Micromonosporales</taxon>
        <taxon>Micromonosporaceae</taxon>
        <taxon>Longispora</taxon>
    </lineage>
</organism>
<dbReference type="RefSeq" id="WP_197001533.1">
    <property type="nucleotide sequence ID" value="NZ_BONS01000033.1"/>
</dbReference>
<keyword evidence="3" id="KW-1185">Reference proteome</keyword>
<evidence type="ECO:0000256" key="1">
    <source>
        <dbReference type="SAM" id="SignalP"/>
    </source>
</evidence>
<dbReference type="Proteomes" id="UP000622552">
    <property type="component" value="Unassembled WGS sequence"/>
</dbReference>
<gene>
    <name evidence="2" type="ORF">IW245_000469</name>
</gene>
<evidence type="ECO:0000313" key="2">
    <source>
        <dbReference type="EMBL" id="MBG6134275.1"/>
    </source>
</evidence>